<feature type="transmembrane region" description="Helical" evidence="10">
    <location>
        <begin position="42"/>
        <end position="64"/>
    </location>
</feature>
<sequence>MHARPCEKLRVRPCPTAPGEKDAPSAHNEVSMAMRCRTVAQLGGFILSLFGWVSSCATTSVPLWKSLNLDLNEFEVWNMGLWQVCVVQDESVMECKDHPSLLALPWDVKLSRVLMVASNLVGFLAFSLSVLGSSWLKTRGQKPGLKKRLGTAGGILFCLSGIATFVPVSWVAYNVVQEFWDQALPEIIPRWEFGIALFLGWFAGCSLVLGGFLLLFSTCLPETERPSGEVAANRKQEMQRLPPTSNCHQYSPPQNTYLTI</sequence>
<dbReference type="Proteomes" id="UP001652642">
    <property type="component" value="Chromosome 8"/>
</dbReference>
<dbReference type="AlphaFoldDB" id="A0A6J0TTY8"/>
<dbReference type="Gene3D" id="1.20.140.150">
    <property type="match status" value="1"/>
</dbReference>
<protein>
    <submittedName>
        <fullName evidence="12">Claudin-25</fullName>
    </submittedName>
</protein>
<keyword evidence="4" id="KW-0796">Tight junction</keyword>
<comment type="subcellular location">
    <subcellularLocation>
        <location evidence="1">Cell junction</location>
        <location evidence="1">Tight junction</location>
    </subcellularLocation>
    <subcellularLocation>
        <location evidence="2">Cell membrane</location>
        <topology evidence="2">Multi-pass membrane protein</topology>
    </subcellularLocation>
</comment>
<dbReference type="InParanoid" id="A0A6J0TTY8"/>
<dbReference type="InterPro" id="IPR006187">
    <property type="entry name" value="Claudin"/>
</dbReference>
<evidence type="ECO:0000313" key="12">
    <source>
        <dbReference type="RefSeq" id="XP_020650470.2"/>
    </source>
</evidence>
<dbReference type="InterPro" id="IPR004031">
    <property type="entry name" value="PMP22/EMP/MP20/Claudin"/>
</dbReference>
<evidence type="ECO:0000256" key="7">
    <source>
        <dbReference type="ARBA" id="ARBA00022949"/>
    </source>
</evidence>
<name>A0A6J0TTY8_9SAUR</name>
<evidence type="ECO:0000256" key="2">
    <source>
        <dbReference type="ARBA" id="ARBA00004651"/>
    </source>
</evidence>
<accession>A0A6J0TTY8</accession>
<keyword evidence="6 10" id="KW-0812">Transmembrane</keyword>
<evidence type="ECO:0000256" key="8">
    <source>
        <dbReference type="ARBA" id="ARBA00022989"/>
    </source>
</evidence>
<evidence type="ECO:0000256" key="10">
    <source>
        <dbReference type="SAM" id="Phobius"/>
    </source>
</evidence>
<evidence type="ECO:0000256" key="1">
    <source>
        <dbReference type="ARBA" id="ARBA00004435"/>
    </source>
</evidence>
<dbReference type="GO" id="GO:0005886">
    <property type="term" value="C:plasma membrane"/>
    <property type="evidence" value="ECO:0007669"/>
    <property type="project" value="UniProtKB-SubCell"/>
</dbReference>
<keyword evidence="9 10" id="KW-0472">Membrane</keyword>
<reference evidence="12" key="1">
    <citation type="submission" date="2025-08" db="UniProtKB">
        <authorList>
            <consortium name="RefSeq"/>
        </authorList>
    </citation>
    <scope>IDENTIFICATION</scope>
</reference>
<comment type="similarity">
    <text evidence="3">Belongs to the claudin family.</text>
</comment>
<dbReference type="PANTHER" id="PTHR12002">
    <property type="entry name" value="CLAUDIN"/>
    <property type="match status" value="1"/>
</dbReference>
<dbReference type="GO" id="GO:0005198">
    <property type="term" value="F:structural molecule activity"/>
    <property type="evidence" value="ECO:0007669"/>
    <property type="project" value="InterPro"/>
</dbReference>
<evidence type="ECO:0000256" key="9">
    <source>
        <dbReference type="ARBA" id="ARBA00023136"/>
    </source>
</evidence>
<evidence type="ECO:0000256" key="6">
    <source>
        <dbReference type="ARBA" id="ARBA00022692"/>
    </source>
</evidence>
<evidence type="ECO:0000313" key="11">
    <source>
        <dbReference type="Proteomes" id="UP001652642"/>
    </source>
</evidence>
<organism evidence="11 12">
    <name type="scientific">Pogona vitticeps</name>
    <name type="common">central bearded dragon</name>
    <dbReference type="NCBI Taxonomy" id="103695"/>
    <lineage>
        <taxon>Eukaryota</taxon>
        <taxon>Metazoa</taxon>
        <taxon>Chordata</taxon>
        <taxon>Craniata</taxon>
        <taxon>Vertebrata</taxon>
        <taxon>Euteleostomi</taxon>
        <taxon>Lepidosauria</taxon>
        <taxon>Squamata</taxon>
        <taxon>Bifurcata</taxon>
        <taxon>Unidentata</taxon>
        <taxon>Episquamata</taxon>
        <taxon>Toxicofera</taxon>
        <taxon>Iguania</taxon>
        <taxon>Acrodonta</taxon>
        <taxon>Agamidae</taxon>
        <taxon>Amphibolurinae</taxon>
        <taxon>Pogona</taxon>
    </lineage>
</organism>
<dbReference type="KEGG" id="pvt:110079596"/>
<evidence type="ECO:0000256" key="5">
    <source>
        <dbReference type="ARBA" id="ARBA00022475"/>
    </source>
</evidence>
<feature type="transmembrane region" description="Helical" evidence="10">
    <location>
        <begin position="110"/>
        <end position="131"/>
    </location>
</feature>
<dbReference type="GeneID" id="110079596"/>
<keyword evidence="11" id="KW-1185">Reference proteome</keyword>
<proteinExistence type="inferred from homology"/>
<dbReference type="GO" id="GO:0005923">
    <property type="term" value="C:bicellular tight junction"/>
    <property type="evidence" value="ECO:0007669"/>
    <property type="project" value="UniProtKB-SubCell"/>
</dbReference>
<keyword evidence="7" id="KW-0965">Cell junction</keyword>
<dbReference type="CTD" id="644672"/>
<feature type="transmembrane region" description="Helical" evidence="10">
    <location>
        <begin position="152"/>
        <end position="173"/>
    </location>
</feature>
<dbReference type="InterPro" id="IPR017974">
    <property type="entry name" value="Claudin_CS"/>
</dbReference>
<keyword evidence="5" id="KW-1003">Cell membrane</keyword>
<dbReference type="RefSeq" id="XP_020650470.2">
    <property type="nucleotide sequence ID" value="XM_020794811.2"/>
</dbReference>
<evidence type="ECO:0000256" key="4">
    <source>
        <dbReference type="ARBA" id="ARBA00022427"/>
    </source>
</evidence>
<feature type="transmembrane region" description="Helical" evidence="10">
    <location>
        <begin position="193"/>
        <end position="216"/>
    </location>
</feature>
<keyword evidence="8 10" id="KW-1133">Transmembrane helix</keyword>
<evidence type="ECO:0000256" key="3">
    <source>
        <dbReference type="ARBA" id="ARBA00008295"/>
    </source>
</evidence>
<dbReference type="PROSITE" id="PS01346">
    <property type="entry name" value="CLAUDIN"/>
    <property type="match status" value="1"/>
</dbReference>
<dbReference type="PRINTS" id="PR01077">
    <property type="entry name" value="CLAUDIN"/>
</dbReference>
<dbReference type="OrthoDB" id="8612291at2759"/>
<dbReference type="Pfam" id="PF00822">
    <property type="entry name" value="PMP22_Claudin"/>
    <property type="match status" value="1"/>
</dbReference>
<gene>
    <name evidence="12" type="primary">CLDN25</name>
</gene>